<keyword evidence="3" id="KW-1185">Reference proteome</keyword>
<accession>A0AAW1XSK0</accession>
<evidence type="ECO:0000313" key="3">
    <source>
        <dbReference type="Proteomes" id="UP001457282"/>
    </source>
</evidence>
<feature type="compositionally biased region" description="Basic and acidic residues" evidence="1">
    <location>
        <begin position="29"/>
        <end position="39"/>
    </location>
</feature>
<name>A0AAW1XSK0_RUBAR</name>
<dbReference type="EMBL" id="JBEDUW010000003">
    <property type="protein sequence ID" value="KAK9939351.1"/>
    <property type="molecule type" value="Genomic_DNA"/>
</dbReference>
<feature type="region of interest" description="Disordered" evidence="1">
    <location>
        <begin position="1"/>
        <end position="39"/>
    </location>
</feature>
<proteinExistence type="predicted"/>
<evidence type="ECO:0000256" key="1">
    <source>
        <dbReference type="SAM" id="MobiDB-lite"/>
    </source>
</evidence>
<evidence type="ECO:0000313" key="2">
    <source>
        <dbReference type="EMBL" id="KAK9939351.1"/>
    </source>
</evidence>
<organism evidence="2 3">
    <name type="scientific">Rubus argutus</name>
    <name type="common">Southern blackberry</name>
    <dbReference type="NCBI Taxonomy" id="59490"/>
    <lineage>
        <taxon>Eukaryota</taxon>
        <taxon>Viridiplantae</taxon>
        <taxon>Streptophyta</taxon>
        <taxon>Embryophyta</taxon>
        <taxon>Tracheophyta</taxon>
        <taxon>Spermatophyta</taxon>
        <taxon>Magnoliopsida</taxon>
        <taxon>eudicotyledons</taxon>
        <taxon>Gunneridae</taxon>
        <taxon>Pentapetalae</taxon>
        <taxon>rosids</taxon>
        <taxon>fabids</taxon>
        <taxon>Rosales</taxon>
        <taxon>Rosaceae</taxon>
        <taxon>Rosoideae</taxon>
        <taxon>Rosoideae incertae sedis</taxon>
        <taxon>Rubus</taxon>
    </lineage>
</organism>
<reference evidence="2 3" key="1">
    <citation type="journal article" date="2023" name="G3 (Bethesda)">
        <title>A chromosome-length genome assembly and annotation of blackberry (Rubus argutus, cv. 'Hillquist').</title>
        <authorList>
            <person name="Bruna T."/>
            <person name="Aryal R."/>
            <person name="Dudchenko O."/>
            <person name="Sargent D.J."/>
            <person name="Mead D."/>
            <person name="Buti M."/>
            <person name="Cavallini A."/>
            <person name="Hytonen T."/>
            <person name="Andres J."/>
            <person name="Pham M."/>
            <person name="Weisz D."/>
            <person name="Mascagni F."/>
            <person name="Usai G."/>
            <person name="Natali L."/>
            <person name="Bassil N."/>
            <person name="Fernandez G.E."/>
            <person name="Lomsadze A."/>
            <person name="Armour M."/>
            <person name="Olukolu B."/>
            <person name="Poorten T."/>
            <person name="Britton C."/>
            <person name="Davik J."/>
            <person name="Ashrafi H."/>
            <person name="Aiden E.L."/>
            <person name="Borodovsky M."/>
            <person name="Worthington M."/>
        </authorList>
    </citation>
    <scope>NUCLEOTIDE SEQUENCE [LARGE SCALE GENOMIC DNA]</scope>
    <source>
        <strain evidence="2">PI 553951</strain>
    </source>
</reference>
<dbReference type="AlphaFoldDB" id="A0AAW1XSK0"/>
<gene>
    <name evidence="2" type="ORF">M0R45_016048</name>
</gene>
<dbReference type="Proteomes" id="UP001457282">
    <property type="component" value="Unassembled WGS sequence"/>
</dbReference>
<comment type="caution">
    <text evidence="2">The sequence shown here is derived from an EMBL/GenBank/DDBJ whole genome shotgun (WGS) entry which is preliminary data.</text>
</comment>
<sequence>MTGGLKSMIKSTGSAMLSGQRETRRRKGHDVGEAMQRRDELAGQIGTRPWAVVMVMVDEVRPWLEHGSSDSLFYGGRCRWFEDEGQGGCLIAGDVGCL</sequence>
<protein>
    <submittedName>
        <fullName evidence="2">Uncharacterized protein</fullName>
    </submittedName>
</protein>